<accession>A0AA88X1C2</accession>
<gene>
    <name evidence="3" type="ORF">RJ639_031627</name>
</gene>
<dbReference type="Pfam" id="PF24649">
    <property type="entry name" value="DUF7642"/>
    <property type="match status" value="1"/>
</dbReference>
<protein>
    <recommendedName>
        <fullName evidence="2">DUF7642 domain-containing protein</fullName>
    </recommendedName>
</protein>
<reference evidence="3" key="1">
    <citation type="submission" date="2022-12" db="EMBL/GenBank/DDBJ databases">
        <title>Draft genome assemblies for two species of Escallonia (Escalloniales).</title>
        <authorList>
            <person name="Chanderbali A."/>
            <person name="Dervinis C."/>
            <person name="Anghel I."/>
            <person name="Soltis D."/>
            <person name="Soltis P."/>
            <person name="Zapata F."/>
        </authorList>
    </citation>
    <scope>NUCLEOTIDE SEQUENCE</scope>
    <source>
        <strain evidence="3">UCBG64.0493</strain>
        <tissue evidence="3">Leaf</tissue>
    </source>
</reference>
<feature type="domain" description="DUF7642" evidence="2">
    <location>
        <begin position="5"/>
        <end position="56"/>
    </location>
</feature>
<dbReference type="AlphaFoldDB" id="A0AA88X1C2"/>
<dbReference type="Proteomes" id="UP001188597">
    <property type="component" value="Unassembled WGS sequence"/>
</dbReference>
<sequence>MLMSLGCLQSVYGIHTFRVESIAYGKAAPVDELQVQGVYNPGLLRKVILTEACKVMQEVGRSWKPTVHTIEGETMAPMESLTDTPAFMRSPGPVAMRSPGPAAMRSPSKSWKVRIT</sequence>
<proteinExistence type="predicted"/>
<dbReference type="PANTHER" id="PTHR35410:SF2">
    <property type="entry name" value="OS02G0640200 PROTEIN"/>
    <property type="match status" value="1"/>
</dbReference>
<evidence type="ECO:0000313" key="3">
    <source>
        <dbReference type="EMBL" id="KAK3038073.1"/>
    </source>
</evidence>
<dbReference type="PANTHER" id="PTHR35410">
    <property type="entry name" value="EXPRESSED PROTEIN"/>
    <property type="match status" value="1"/>
</dbReference>
<feature type="region of interest" description="Disordered" evidence="1">
    <location>
        <begin position="74"/>
        <end position="109"/>
    </location>
</feature>
<evidence type="ECO:0000256" key="1">
    <source>
        <dbReference type="SAM" id="MobiDB-lite"/>
    </source>
</evidence>
<name>A0AA88X1C2_9ASTE</name>
<comment type="caution">
    <text evidence="3">The sequence shown here is derived from an EMBL/GenBank/DDBJ whole genome shotgun (WGS) entry which is preliminary data.</text>
</comment>
<evidence type="ECO:0000259" key="2">
    <source>
        <dbReference type="Pfam" id="PF24649"/>
    </source>
</evidence>
<dbReference type="EMBL" id="JAVXUP010000105">
    <property type="protein sequence ID" value="KAK3038073.1"/>
    <property type="molecule type" value="Genomic_DNA"/>
</dbReference>
<keyword evidence="4" id="KW-1185">Reference proteome</keyword>
<organism evidence="3 4">
    <name type="scientific">Escallonia herrerae</name>
    <dbReference type="NCBI Taxonomy" id="1293975"/>
    <lineage>
        <taxon>Eukaryota</taxon>
        <taxon>Viridiplantae</taxon>
        <taxon>Streptophyta</taxon>
        <taxon>Embryophyta</taxon>
        <taxon>Tracheophyta</taxon>
        <taxon>Spermatophyta</taxon>
        <taxon>Magnoliopsida</taxon>
        <taxon>eudicotyledons</taxon>
        <taxon>Gunneridae</taxon>
        <taxon>Pentapetalae</taxon>
        <taxon>asterids</taxon>
        <taxon>campanulids</taxon>
        <taxon>Escalloniales</taxon>
        <taxon>Escalloniaceae</taxon>
        <taxon>Escallonia</taxon>
    </lineage>
</organism>
<evidence type="ECO:0000313" key="4">
    <source>
        <dbReference type="Proteomes" id="UP001188597"/>
    </source>
</evidence>
<dbReference type="InterPro" id="IPR056059">
    <property type="entry name" value="DUF7642"/>
</dbReference>